<comment type="caution">
    <text evidence="2">The sequence shown here is derived from an EMBL/GenBank/DDBJ whole genome shotgun (WGS) entry which is preliminary data.</text>
</comment>
<accession>A0A3L8PNJ2</accession>
<dbReference type="RefSeq" id="WP_121793181.1">
    <property type="nucleotide sequence ID" value="NZ_RDBF01000002.1"/>
</dbReference>
<organism evidence="2 3">
    <name type="scientific">Aeromicrobium phragmitis</name>
    <dbReference type="NCBI Taxonomy" id="2478914"/>
    <lineage>
        <taxon>Bacteria</taxon>
        <taxon>Bacillati</taxon>
        <taxon>Actinomycetota</taxon>
        <taxon>Actinomycetes</taxon>
        <taxon>Propionibacteriales</taxon>
        <taxon>Nocardioidaceae</taxon>
        <taxon>Aeromicrobium</taxon>
    </lineage>
</organism>
<protein>
    <submittedName>
        <fullName evidence="2">Uncharacterized protein</fullName>
    </submittedName>
</protein>
<feature type="chain" id="PRO_5038376806" evidence="1">
    <location>
        <begin position="29"/>
        <end position="288"/>
    </location>
</feature>
<evidence type="ECO:0000313" key="3">
    <source>
        <dbReference type="Proteomes" id="UP000282515"/>
    </source>
</evidence>
<dbReference type="OrthoDB" id="5173094at2"/>
<name>A0A3L8PNJ2_9ACTN</name>
<dbReference type="AlphaFoldDB" id="A0A3L8PNJ2"/>
<reference evidence="2 3" key="1">
    <citation type="submission" date="2018-10" db="EMBL/GenBank/DDBJ databases">
        <title>Aeromicrobium sp. 9W16Y-2 whole genome shotgun sequence.</title>
        <authorList>
            <person name="Li F."/>
        </authorList>
    </citation>
    <scope>NUCLEOTIDE SEQUENCE [LARGE SCALE GENOMIC DNA]</scope>
    <source>
        <strain evidence="2 3">9W16Y-2</strain>
    </source>
</reference>
<evidence type="ECO:0000256" key="1">
    <source>
        <dbReference type="SAM" id="SignalP"/>
    </source>
</evidence>
<feature type="signal peptide" evidence="1">
    <location>
        <begin position="1"/>
        <end position="28"/>
    </location>
</feature>
<evidence type="ECO:0000313" key="2">
    <source>
        <dbReference type="EMBL" id="RLV56880.1"/>
    </source>
</evidence>
<keyword evidence="3" id="KW-1185">Reference proteome</keyword>
<gene>
    <name evidence="2" type="ORF">D9V41_03665</name>
</gene>
<dbReference type="Proteomes" id="UP000282515">
    <property type="component" value="Unassembled WGS sequence"/>
</dbReference>
<sequence>MLKRLLQGASLIALIGGFLMVSAASASAECAEYGYVQTPDGLVYTCIVHEPGTGGPGGGNGGGGPAPTPTCTFEGIWNQFCRGEKACYMFDPAHLQNPEAAGVGPKPEDANHLVYISCKAPGQEREDQYLWDSELDEEQGPSLADRVFAAHGLLQLPGVDVNFNPPTRTLVNLDTWWWAEGLPAGEIVGPPAYGLRAIATPETMTVETGDGSRLECRLVTSRSDECRSAYRRAGDYTATMTVEYSVRFEDGGNLVDVPDALSGLLTASASGTATVPVREVQSLVTDLG</sequence>
<proteinExistence type="predicted"/>
<dbReference type="EMBL" id="RDBF01000002">
    <property type="protein sequence ID" value="RLV56880.1"/>
    <property type="molecule type" value="Genomic_DNA"/>
</dbReference>
<keyword evidence="1" id="KW-0732">Signal</keyword>